<sequence>MEEEVHNKVEYVVAIISEFAKAKHLTQSQAFRYLRRFKGISLINLHYNIMHTLRMEDVLDDLTAYCRRQGGAIA</sequence>
<comment type="caution">
    <text evidence="1">The sequence shown here is derived from an EMBL/GenBank/DDBJ whole genome shotgun (WGS) entry which is preliminary data.</text>
</comment>
<name>A0A9D2HR67_9BACE</name>
<reference evidence="1" key="1">
    <citation type="journal article" date="2021" name="PeerJ">
        <title>Extensive microbial diversity within the chicken gut microbiome revealed by metagenomics and culture.</title>
        <authorList>
            <person name="Gilroy R."/>
            <person name="Ravi A."/>
            <person name="Getino M."/>
            <person name="Pursley I."/>
            <person name="Horton D.L."/>
            <person name="Alikhan N.F."/>
            <person name="Baker D."/>
            <person name="Gharbi K."/>
            <person name="Hall N."/>
            <person name="Watson M."/>
            <person name="Adriaenssens E.M."/>
            <person name="Foster-Nyarko E."/>
            <person name="Jarju S."/>
            <person name="Secka A."/>
            <person name="Antonio M."/>
            <person name="Oren A."/>
            <person name="Chaudhuri R.R."/>
            <person name="La Ragione R."/>
            <person name="Hildebrand F."/>
            <person name="Pallen M.J."/>
        </authorList>
    </citation>
    <scope>NUCLEOTIDE SEQUENCE</scope>
    <source>
        <strain evidence="1">ChiHecec1B25-7008</strain>
    </source>
</reference>
<dbReference type="Pfam" id="PF12668">
    <property type="entry name" value="DUF3791"/>
    <property type="match status" value="1"/>
</dbReference>
<organism evidence="1 2">
    <name type="scientific">Candidatus Bacteroides intestinavium</name>
    <dbReference type="NCBI Taxonomy" id="2838469"/>
    <lineage>
        <taxon>Bacteria</taxon>
        <taxon>Pseudomonadati</taxon>
        <taxon>Bacteroidota</taxon>
        <taxon>Bacteroidia</taxon>
        <taxon>Bacteroidales</taxon>
        <taxon>Bacteroidaceae</taxon>
        <taxon>Bacteroides</taxon>
    </lineage>
</organism>
<reference evidence="1" key="2">
    <citation type="submission" date="2021-04" db="EMBL/GenBank/DDBJ databases">
        <authorList>
            <person name="Gilroy R."/>
        </authorList>
    </citation>
    <scope>NUCLEOTIDE SEQUENCE</scope>
    <source>
        <strain evidence="1">ChiHecec1B25-7008</strain>
    </source>
</reference>
<evidence type="ECO:0000313" key="2">
    <source>
        <dbReference type="Proteomes" id="UP000823860"/>
    </source>
</evidence>
<dbReference type="AlphaFoldDB" id="A0A9D2HR67"/>
<protein>
    <submittedName>
        <fullName evidence="1">DUF3791 domain-containing protein</fullName>
    </submittedName>
</protein>
<gene>
    <name evidence="1" type="ORF">H9785_02930</name>
</gene>
<dbReference type="Proteomes" id="UP000823860">
    <property type="component" value="Unassembled WGS sequence"/>
</dbReference>
<evidence type="ECO:0000313" key="1">
    <source>
        <dbReference type="EMBL" id="HJA82919.1"/>
    </source>
</evidence>
<dbReference type="EMBL" id="DWZE01000040">
    <property type="protein sequence ID" value="HJA82919.1"/>
    <property type="molecule type" value="Genomic_DNA"/>
</dbReference>
<proteinExistence type="predicted"/>
<dbReference type="InterPro" id="IPR024269">
    <property type="entry name" value="DUF3791"/>
</dbReference>
<accession>A0A9D2HR67</accession>